<evidence type="ECO:0000259" key="1">
    <source>
        <dbReference type="Pfam" id="PF05658"/>
    </source>
</evidence>
<dbReference type="Proteomes" id="UP000253324">
    <property type="component" value="Unassembled WGS sequence"/>
</dbReference>
<dbReference type="InterPro" id="IPR018247">
    <property type="entry name" value="EF_Hand_1_Ca_BS"/>
</dbReference>
<reference evidence="3 4" key="1">
    <citation type="submission" date="2018-07" db="EMBL/GenBank/DDBJ databases">
        <title>Genomic Encyclopedia of Type Strains, Phase III (KMG-III): the genomes of soil and plant-associated and newly described type strains.</title>
        <authorList>
            <person name="Whitman W."/>
        </authorList>
    </citation>
    <scope>NUCLEOTIDE SEQUENCE [LARGE SCALE GENOMIC DNA]</scope>
    <source>
        <strain evidence="3 4">31-25a</strain>
    </source>
</reference>
<dbReference type="Gene3D" id="2.150.10.10">
    <property type="entry name" value="Serralysin-like metalloprotease, C-terminal"/>
    <property type="match status" value="1"/>
</dbReference>
<dbReference type="GO" id="GO:0019867">
    <property type="term" value="C:outer membrane"/>
    <property type="evidence" value="ECO:0007669"/>
    <property type="project" value="InterPro"/>
</dbReference>
<dbReference type="InterPro" id="IPR008640">
    <property type="entry name" value="Adhesin_Head_dom"/>
</dbReference>
<proteinExistence type="predicted"/>
<dbReference type="InterPro" id="IPR011049">
    <property type="entry name" value="Serralysin-like_metalloprot_C"/>
</dbReference>
<dbReference type="Pfam" id="PF05662">
    <property type="entry name" value="YadA_stalk"/>
    <property type="match status" value="10"/>
</dbReference>
<dbReference type="Pfam" id="PF05658">
    <property type="entry name" value="YadA_head"/>
    <property type="match status" value="1"/>
</dbReference>
<dbReference type="PROSITE" id="PS00018">
    <property type="entry name" value="EF_HAND_1"/>
    <property type="match status" value="1"/>
</dbReference>
<sequence length="1704" mass="175947">MYTKENPKNKRHIGRAGRTNNFAKSWLPGASGSRSVRRRVHAILRNACRALGLKRGKGLGMLGVGNQVTGAAVIAAMLTGFAPQASADGNGIFINDNSDTKCQHVAVEDPGWKIPFISDALGYLGQWLSFEVKNGAIENPVRCAPWGRDAQVEKDVVGETGDLAYKAGDIVKNTKESQTNRVLFYGSDSIPGADSLSLGGELYVNSGKIGLGGGNIDGAMVIGNPTVSTRDAAGNLVKKNRILAAGETFALKSNGTNVVQRYKKIGDNYVANDQGDYVYNNGKVPFNALDSSTWDGKKELGYELDTKVEYAESKTGTTATGQNAMAFGNNAIAKGENAVAFGPGAQSLHANSVALGAGSVTSGANQVSVGAPGKERTIANIAPGKIAKGSTDAVNGGQIFDLSGLGGGNGLVQQDAVTKDLSVGKDTGGKALDVKGSEGTRLIRGVTAGDLRKGSDEVATAGQVFDTNETVGKIGTQVTNNTTKIEKFENGTIGLVQQADAKAAVTVAKGTGGKTVNIAGTDGLRTIDGLHGGELTKGATQAATTGQVFDTNETVENIDKRVVENTNNISTINTSVKNIESGATGLVKHDAAGKKITVAADKDVATVDISGLNGQTRLMTGLKDATLAAGSHDAVTGGQLFTTNENVRKNSETIITHTTAINGLDGKIAGLKGDSLQWDATAGAFSAKHGTAAVNRITNVASGALTAKSSDAVNGSQLFTVKGDITTINTAVTNLNNGTTGLVKYDSAGKKITVAADKDATTIDLSGPNGQTRLVTGLTNGIGASDAATFGQLKGASQSVATALGGGVSVNVDGSITAPSFRIQNTEKTSVGDAFTALDTQVTTNTTDISTLTENIGNGALGLVQQSEKGKDLTVGKDTDGEVVDFRGAIVGDSRLTRKLTGLSEGAFSNKSQDAVTGAQLWLQGAGVARALGGNAGFNEFGRMVLPTYTLSSIAADGTTAEAAYVGVEPALKSLDANVKGINTRVLENTQNINSINTTINELNTGTAGLVQQADENAVVTVAKDSLGNAMDVSGKGGRLRKVTGVAEGVVSDKSTDALTGSQLFKTNSSITAALGGGAKLNPDGTIAGPTYKIQGQDKSNVGDAFATLDGQVTRNTENITTVTTNVGNITKEISLLSTDSLKWNAEKDAFSAQRGTGAAAKASRITDVADGTNDTDAINLKQLKSRLQTAGTDALNGVGDNAVRYAWDDKNKNGVVDDGELTTAELKLKGSKDASGKDIGTKLGNVGDGEISATSLQAVNGSQLNTTNNAIIGALGGGSTFINGVFNAPNYALDTHDTGGKSSTVNINNVGDALAALNGNDKVFNDRFAGVDNRLASLDKKVDYLDRHTLQSDKDGNFSAHPAISGLNKTPVAKLTGTGSPASSPNTLADTVTLRSADIAAPTASGGGTLKVTGLKDGEVSETSTDAVTGAQLNTTNKKLDGLGDAAVKMVVGPNGEKTNVLKLEGGDPNAPVLIKNVADARDGTDGVNKNQLDGVENKFVEQTNTINEQVRTIRTEIQTASTTTLDEANSHTNRKFNDAKDYTDKQFNKLSSDIGVARKEAHQAAAIGLAAASLRYDDTPGKISVATEVRQPWPSVLATPAKAARFVPTSRAPSVVRVSASVQVSASRSIKAEREYRDQSSYKIAALDNLPVPVRWFLSHRTGAVVPCIYHQAVGGGYPRRCRTRSLSPHDPALRKLGIAVR</sequence>
<organism evidence="3 4">
    <name type="scientific">Phyllobacterium bourgognense</name>
    <dbReference type="NCBI Taxonomy" id="314236"/>
    <lineage>
        <taxon>Bacteria</taxon>
        <taxon>Pseudomonadati</taxon>
        <taxon>Pseudomonadota</taxon>
        <taxon>Alphaproteobacteria</taxon>
        <taxon>Hyphomicrobiales</taxon>
        <taxon>Phyllobacteriaceae</taxon>
        <taxon>Phyllobacterium</taxon>
    </lineage>
</organism>
<dbReference type="Gene3D" id="1.20.5.2280">
    <property type="match status" value="1"/>
</dbReference>
<feature type="domain" description="Trimeric autotransporter adhesin YadA-like stalk" evidence="2">
    <location>
        <begin position="1412"/>
        <end position="1448"/>
    </location>
</feature>
<dbReference type="InterPro" id="IPR008635">
    <property type="entry name" value="Coiled_stalk_dom"/>
</dbReference>
<feature type="domain" description="Trimeric autotransporter adhesin YadA-like stalk" evidence="2">
    <location>
        <begin position="696"/>
        <end position="739"/>
    </location>
</feature>
<evidence type="ECO:0000313" key="3">
    <source>
        <dbReference type="EMBL" id="RCW79526.1"/>
    </source>
</evidence>
<dbReference type="Gene3D" id="1.20.5.170">
    <property type="match status" value="7"/>
</dbReference>
<feature type="domain" description="Trimeric autotransporter adhesin YadA-like stalk" evidence="2">
    <location>
        <begin position="1246"/>
        <end position="1284"/>
    </location>
</feature>
<feature type="domain" description="Trimeric autotransporter adhesin YadA-like stalk" evidence="2">
    <location>
        <begin position="1165"/>
        <end position="1198"/>
    </location>
</feature>
<feature type="domain" description="Trimeric autotransporter adhesin YadA-like head" evidence="1">
    <location>
        <begin position="319"/>
        <end position="345"/>
    </location>
</feature>
<comment type="caution">
    <text evidence="3">The sequence shown here is derived from an EMBL/GenBank/DDBJ whole genome shotgun (WGS) entry which is preliminary data.</text>
</comment>
<evidence type="ECO:0000313" key="4">
    <source>
        <dbReference type="Proteomes" id="UP000253324"/>
    </source>
</evidence>
<keyword evidence="4" id="KW-1185">Reference proteome</keyword>
<feature type="domain" description="Trimeric autotransporter adhesin YadA-like stalk" evidence="2">
    <location>
        <begin position="1476"/>
        <end position="1512"/>
    </location>
</feature>
<dbReference type="EMBL" id="QPJM01000017">
    <property type="protein sequence ID" value="RCW79526.1"/>
    <property type="molecule type" value="Genomic_DNA"/>
</dbReference>
<dbReference type="Gene3D" id="4.10.80.270">
    <property type="match status" value="2"/>
</dbReference>
<name>A0A368YJN6_9HYPH</name>
<feature type="domain" description="Trimeric autotransporter adhesin YadA-like stalk" evidence="2">
    <location>
        <begin position="620"/>
        <end position="656"/>
    </location>
</feature>
<feature type="domain" description="Trimeric autotransporter adhesin YadA-like stalk" evidence="2">
    <location>
        <begin position="1042"/>
        <end position="1083"/>
    </location>
</feature>
<feature type="domain" description="Trimeric autotransporter adhesin YadA-like stalk" evidence="2">
    <location>
        <begin position="378"/>
        <end position="403"/>
    </location>
</feature>
<feature type="domain" description="Trimeric autotransporter adhesin YadA-like stalk" evidence="2">
    <location>
        <begin position="776"/>
        <end position="813"/>
    </location>
</feature>
<feature type="domain" description="Trimeric autotransporter adhesin YadA-like stalk" evidence="2">
    <location>
        <begin position="908"/>
        <end position="937"/>
    </location>
</feature>
<evidence type="ECO:0000259" key="2">
    <source>
        <dbReference type="Pfam" id="PF05662"/>
    </source>
</evidence>
<gene>
    <name evidence="3" type="ORF">C7476_11741</name>
</gene>
<protein>
    <submittedName>
        <fullName evidence="3">Trimeric autotransporter adhesin</fullName>
    </submittedName>
</protein>
<dbReference type="SUPFAM" id="SSF101967">
    <property type="entry name" value="Adhesin YadA, collagen-binding domain"/>
    <property type="match status" value="2"/>
</dbReference>
<dbReference type="Gene3D" id="6.10.250.2040">
    <property type="match status" value="1"/>
</dbReference>
<accession>A0A368YJN6</accession>
<dbReference type="OrthoDB" id="1631723at2"/>